<evidence type="ECO:0000313" key="2">
    <source>
        <dbReference type="Proteomes" id="UP000184304"/>
    </source>
</evidence>
<dbReference type="Proteomes" id="UP000184304">
    <property type="component" value="Unassembled WGS sequence"/>
</dbReference>
<gene>
    <name evidence="1" type="ORF">ASPTUDRAFT_32953</name>
</gene>
<dbReference type="AlphaFoldDB" id="A0A1L9MX17"/>
<name>A0A1L9MX17_ASPTC</name>
<protein>
    <submittedName>
        <fullName evidence="1">Uncharacterized protein</fullName>
    </submittedName>
</protein>
<dbReference type="VEuPathDB" id="FungiDB:ASPTUDRAFT_32953"/>
<sequence length="121" mass="13525">MMGFWSCCCSRSFSDSLGFKGTNSQVDSDSYQGNLKRLLMQNKEEHEGIYYAGRVIRQLLTVHSPHTETHYTTNGVRSSPTVHYYYLPIGRCIWVIMASRDPCTSAAAAGPLACTIPPRET</sequence>
<accession>A0A1L9MX17</accession>
<organism evidence="1 2">
    <name type="scientific">Aspergillus tubingensis (strain CBS 134.48)</name>
    <dbReference type="NCBI Taxonomy" id="767770"/>
    <lineage>
        <taxon>Eukaryota</taxon>
        <taxon>Fungi</taxon>
        <taxon>Dikarya</taxon>
        <taxon>Ascomycota</taxon>
        <taxon>Pezizomycotina</taxon>
        <taxon>Eurotiomycetes</taxon>
        <taxon>Eurotiomycetidae</taxon>
        <taxon>Eurotiales</taxon>
        <taxon>Aspergillaceae</taxon>
        <taxon>Aspergillus</taxon>
        <taxon>Aspergillus subgen. Circumdati</taxon>
    </lineage>
</organism>
<dbReference type="EMBL" id="KV878206">
    <property type="protein sequence ID" value="OJI81568.1"/>
    <property type="molecule type" value="Genomic_DNA"/>
</dbReference>
<proteinExistence type="predicted"/>
<reference evidence="2" key="1">
    <citation type="journal article" date="2017" name="Genome Biol.">
        <title>Comparative genomics reveals high biological diversity and specific adaptations in the industrially and medically important fungal genus Aspergillus.</title>
        <authorList>
            <person name="de Vries R.P."/>
            <person name="Riley R."/>
            <person name="Wiebenga A."/>
            <person name="Aguilar-Osorio G."/>
            <person name="Amillis S."/>
            <person name="Uchima C.A."/>
            <person name="Anderluh G."/>
            <person name="Asadollahi M."/>
            <person name="Askin M."/>
            <person name="Barry K."/>
            <person name="Battaglia E."/>
            <person name="Bayram O."/>
            <person name="Benocci T."/>
            <person name="Braus-Stromeyer S.A."/>
            <person name="Caldana C."/>
            <person name="Canovas D."/>
            <person name="Cerqueira G.C."/>
            <person name="Chen F."/>
            <person name="Chen W."/>
            <person name="Choi C."/>
            <person name="Clum A."/>
            <person name="Dos Santos R.A."/>
            <person name="Damasio A.R."/>
            <person name="Diallinas G."/>
            <person name="Emri T."/>
            <person name="Fekete E."/>
            <person name="Flipphi M."/>
            <person name="Freyberg S."/>
            <person name="Gallo A."/>
            <person name="Gournas C."/>
            <person name="Habgood R."/>
            <person name="Hainaut M."/>
            <person name="Harispe M.L."/>
            <person name="Henrissat B."/>
            <person name="Hilden K.S."/>
            <person name="Hope R."/>
            <person name="Hossain A."/>
            <person name="Karabika E."/>
            <person name="Karaffa L."/>
            <person name="Karanyi Z."/>
            <person name="Krasevec N."/>
            <person name="Kuo A."/>
            <person name="Kusch H."/>
            <person name="LaButti K."/>
            <person name="Lagendijk E.L."/>
            <person name="Lapidus A."/>
            <person name="Levasseur A."/>
            <person name="Lindquist E."/>
            <person name="Lipzen A."/>
            <person name="Logrieco A.F."/>
            <person name="MacCabe A."/>
            <person name="Maekelae M.R."/>
            <person name="Malavazi I."/>
            <person name="Melin P."/>
            <person name="Meyer V."/>
            <person name="Mielnichuk N."/>
            <person name="Miskei M."/>
            <person name="Molnar A.P."/>
            <person name="Mule G."/>
            <person name="Ngan C.Y."/>
            <person name="Orejas M."/>
            <person name="Orosz E."/>
            <person name="Ouedraogo J.P."/>
            <person name="Overkamp K.M."/>
            <person name="Park H.-S."/>
            <person name="Perrone G."/>
            <person name="Piumi F."/>
            <person name="Punt P.J."/>
            <person name="Ram A.F."/>
            <person name="Ramon A."/>
            <person name="Rauscher S."/>
            <person name="Record E."/>
            <person name="Riano-Pachon D.M."/>
            <person name="Robert V."/>
            <person name="Roehrig J."/>
            <person name="Ruller R."/>
            <person name="Salamov A."/>
            <person name="Salih N.S."/>
            <person name="Samson R.A."/>
            <person name="Sandor E."/>
            <person name="Sanguinetti M."/>
            <person name="Schuetze T."/>
            <person name="Sepcic K."/>
            <person name="Shelest E."/>
            <person name="Sherlock G."/>
            <person name="Sophianopoulou V."/>
            <person name="Squina F.M."/>
            <person name="Sun H."/>
            <person name="Susca A."/>
            <person name="Todd R.B."/>
            <person name="Tsang A."/>
            <person name="Unkles S.E."/>
            <person name="van de Wiele N."/>
            <person name="van Rossen-Uffink D."/>
            <person name="Oliveira J.V."/>
            <person name="Vesth T.C."/>
            <person name="Visser J."/>
            <person name="Yu J.-H."/>
            <person name="Zhou M."/>
            <person name="Andersen M.R."/>
            <person name="Archer D.B."/>
            <person name="Baker S.E."/>
            <person name="Benoit I."/>
            <person name="Brakhage A.A."/>
            <person name="Braus G.H."/>
            <person name="Fischer R."/>
            <person name="Frisvad J.C."/>
            <person name="Goldman G.H."/>
            <person name="Houbraken J."/>
            <person name="Oakley B."/>
            <person name="Pocsi I."/>
            <person name="Scazzocchio C."/>
            <person name="Seiboth B."/>
            <person name="vanKuyk P.A."/>
            <person name="Wortman J."/>
            <person name="Dyer P.S."/>
            <person name="Grigoriev I.V."/>
        </authorList>
    </citation>
    <scope>NUCLEOTIDE SEQUENCE [LARGE SCALE GENOMIC DNA]</scope>
    <source>
        <strain evidence="2">CBS 134.48</strain>
    </source>
</reference>
<keyword evidence="2" id="KW-1185">Reference proteome</keyword>
<evidence type="ECO:0000313" key="1">
    <source>
        <dbReference type="EMBL" id="OJI81568.1"/>
    </source>
</evidence>